<keyword evidence="9" id="KW-1185">Reference proteome</keyword>
<evidence type="ECO:0000256" key="6">
    <source>
        <dbReference type="ARBA" id="ARBA00023098"/>
    </source>
</evidence>
<accession>A0ABU5T0Y2</accession>
<keyword evidence="4" id="KW-0378">Hydrolase</keyword>
<comment type="catalytic activity">
    <reaction evidence="1">
        <text>a 1,2-diacyl-sn-glycero-3-phosphocholine + H2O = a 1,2-diacyl-sn-glycero-3-phosphate + choline + H(+)</text>
        <dbReference type="Rhea" id="RHEA:14445"/>
        <dbReference type="ChEBI" id="CHEBI:15354"/>
        <dbReference type="ChEBI" id="CHEBI:15377"/>
        <dbReference type="ChEBI" id="CHEBI:15378"/>
        <dbReference type="ChEBI" id="CHEBI:57643"/>
        <dbReference type="ChEBI" id="CHEBI:58608"/>
        <dbReference type="EC" id="3.1.4.4"/>
    </reaction>
</comment>
<feature type="domain" description="PLD phosphodiesterase" evidence="7">
    <location>
        <begin position="96"/>
        <end position="123"/>
    </location>
</feature>
<comment type="similarity">
    <text evidence="2">Belongs to the phospholipase D family.</text>
</comment>
<evidence type="ECO:0000256" key="5">
    <source>
        <dbReference type="ARBA" id="ARBA00022963"/>
    </source>
</evidence>
<evidence type="ECO:0000256" key="4">
    <source>
        <dbReference type="ARBA" id="ARBA00022801"/>
    </source>
</evidence>
<sequence>MDLGQPTDAQAWMLYSPIDDVHGALVDVLKGAQHSVVVAMYGFDDDELADIILAHMKDPNVFVQLTLDRSQAGGVHEKLILQKFPNSRVAIGTSEKGAIMHRKMAVVDGEWLIGGSTNWSDSGETKQDNELTIHHSPKLCARARTVLDIEHDHALEQMKARA</sequence>
<reference evidence="8 9" key="1">
    <citation type="submission" date="2023-12" db="EMBL/GenBank/DDBJ databases">
        <title>Sinomonas terricola sp. nov, isolated from litchi orchard soil in Guangdong, PR China.</title>
        <authorList>
            <person name="Jiaxin W."/>
            <person name="Yang Z."/>
            <person name="Honghui Z."/>
        </authorList>
    </citation>
    <scope>NUCLEOTIDE SEQUENCE [LARGE SCALE GENOMIC DNA]</scope>
    <source>
        <strain evidence="8 9">JGH33</strain>
    </source>
</reference>
<evidence type="ECO:0000256" key="3">
    <source>
        <dbReference type="ARBA" id="ARBA00012027"/>
    </source>
</evidence>
<dbReference type="PANTHER" id="PTHR43856">
    <property type="entry name" value="CARDIOLIPIN HYDROLASE"/>
    <property type="match status" value="1"/>
</dbReference>
<dbReference type="PANTHER" id="PTHR43856:SF1">
    <property type="entry name" value="MITOCHONDRIAL CARDIOLIPIN HYDROLASE"/>
    <property type="match status" value="1"/>
</dbReference>
<dbReference type="InterPro" id="IPR025202">
    <property type="entry name" value="PLD-like_dom"/>
</dbReference>
<dbReference type="PROSITE" id="PS50035">
    <property type="entry name" value="PLD"/>
    <property type="match status" value="1"/>
</dbReference>
<organism evidence="8 9">
    <name type="scientific">Sinomonas terricola</name>
    <dbReference type="NCBI Taxonomy" id="3110330"/>
    <lineage>
        <taxon>Bacteria</taxon>
        <taxon>Bacillati</taxon>
        <taxon>Actinomycetota</taxon>
        <taxon>Actinomycetes</taxon>
        <taxon>Micrococcales</taxon>
        <taxon>Micrococcaceae</taxon>
        <taxon>Sinomonas</taxon>
    </lineage>
</organism>
<name>A0ABU5T0Y2_9MICC</name>
<dbReference type="InterPro" id="IPR001736">
    <property type="entry name" value="PLipase_D/transphosphatidylase"/>
</dbReference>
<dbReference type="EMBL" id="JAYGGQ010000001">
    <property type="protein sequence ID" value="MEA5453315.1"/>
    <property type="molecule type" value="Genomic_DNA"/>
</dbReference>
<dbReference type="RefSeq" id="WP_323277087.1">
    <property type="nucleotide sequence ID" value="NZ_JAYGGQ010000001.1"/>
</dbReference>
<proteinExistence type="inferred from homology"/>
<evidence type="ECO:0000313" key="8">
    <source>
        <dbReference type="EMBL" id="MEA5453315.1"/>
    </source>
</evidence>
<dbReference type="SUPFAM" id="SSF56024">
    <property type="entry name" value="Phospholipase D/nuclease"/>
    <property type="match status" value="1"/>
</dbReference>
<dbReference type="InterPro" id="IPR051406">
    <property type="entry name" value="PLD_domain"/>
</dbReference>
<dbReference type="Proteomes" id="UP001304769">
    <property type="component" value="Unassembled WGS sequence"/>
</dbReference>
<gene>
    <name evidence="8" type="ORF">SPF06_01135</name>
</gene>
<evidence type="ECO:0000256" key="2">
    <source>
        <dbReference type="ARBA" id="ARBA00008664"/>
    </source>
</evidence>
<evidence type="ECO:0000256" key="1">
    <source>
        <dbReference type="ARBA" id="ARBA00000798"/>
    </source>
</evidence>
<evidence type="ECO:0000313" key="9">
    <source>
        <dbReference type="Proteomes" id="UP001304769"/>
    </source>
</evidence>
<comment type="caution">
    <text evidence="8">The sequence shown here is derived from an EMBL/GenBank/DDBJ whole genome shotgun (WGS) entry which is preliminary data.</text>
</comment>
<dbReference type="Gene3D" id="3.30.870.10">
    <property type="entry name" value="Endonuclease Chain A"/>
    <property type="match status" value="1"/>
</dbReference>
<keyword evidence="6" id="KW-0443">Lipid metabolism</keyword>
<dbReference type="EC" id="3.1.4.4" evidence="3"/>
<evidence type="ECO:0000259" key="7">
    <source>
        <dbReference type="PROSITE" id="PS50035"/>
    </source>
</evidence>
<keyword evidence="5" id="KW-0442">Lipid degradation</keyword>
<protein>
    <recommendedName>
        <fullName evidence="3">phospholipase D</fullName>
        <ecNumber evidence="3">3.1.4.4</ecNumber>
    </recommendedName>
</protein>
<dbReference type="Pfam" id="PF13091">
    <property type="entry name" value="PLDc_2"/>
    <property type="match status" value="1"/>
</dbReference>